<dbReference type="EMBL" id="JARAKH010000035">
    <property type="protein sequence ID" value="KAK8384446.1"/>
    <property type="molecule type" value="Genomic_DNA"/>
</dbReference>
<name>A0AAW0TAP9_SCYPA</name>
<evidence type="ECO:0000259" key="13">
    <source>
        <dbReference type="SMART" id="SM00836"/>
    </source>
</evidence>
<keyword evidence="7 12" id="KW-0030">Aminoacyl-tRNA synthetase</keyword>
<comment type="similarity">
    <text evidence="1 12">Belongs to the class-I aminoacyl-tRNA synthetase family.</text>
</comment>
<keyword evidence="4 12" id="KW-0547">Nucleotide-binding</keyword>
<dbReference type="InterPro" id="IPR014729">
    <property type="entry name" value="Rossmann-like_a/b/a_fold"/>
</dbReference>
<dbReference type="FunFam" id="1.10.730.10:FF:000006">
    <property type="entry name" value="Arginyl-tRNA synthetase 2, mitochondrial"/>
    <property type="match status" value="1"/>
</dbReference>
<dbReference type="InterPro" id="IPR035684">
    <property type="entry name" value="ArgRS_core"/>
</dbReference>
<dbReference type="PANTHER" id="PTHR11956:SF11">
    <property type="entry name" value="ARGININE--TRNA LIGASE, MITOCHONDRIAL-RELATED"/>
    <property type="match status" value="1"/>
</dbReference>
<dbReference type="PANTHER" id="PTHR11956">
    <property type="entry name" value="ARGINYL-TRNA SYNTHETASE"/>
    <property type="match status" value="1"/>
</dbReference>
<dbReference type="InterPro" id="IPR008909">
    <property type="entry name" value="DALR_anticod-bd"/>
</dbReference>
<evidence type="ECO:0000256" key="2">
    <source>
        <dbReference type="ARBA" id="ARBA00012837"/>
    </source>
</evidence>
<evidence type="ECO:0000256" key="10">
    <source>
        <dbReference type="ARBA" id="ARBA00049339"/>
    </source>
</evidence>
<protein>
    <recommendedName>
        <fullName evidence="9">Probable arginine--tRNA ligase, mitochondrial</fullName>
        <ecNumber evidence="2">6.1.1.19</ecNumber>
    </recommendedName>
    <alternativeName>
        <fullName evidence="8">Arginyl-tRNA synthetase</fullName>
    </alternativeName>
</protein>
<dbReference type="InterPro" id="IPR001278">
    <property type="entry name" value="Arg-tRNA-ligase"/>
</dbReference>
<dbReference type="Gene3D" id="3.40.50.620">
    <property type="entry name" value="HUPs"/>
    <property type="match status" value="2"/>
</dbReference>
<keyword evidence="5 12" id="KW-0067">ATP-binding</keyword>
<evidence type="ECO:0000256" key="5">
    <source>
        <dbReference type="ARBA" id="ARBA00022840"/>
    </source>
</evidence>
<evidence type="ECO:0000256" key="11">
    <source>
        <dbReference type="ARBA" id="ARBA00049595"/>
    </source>
</evidence>
<dbReference type="PRINTS" id="PR01038">
    <property type="entry name" value="TRNASYNTHARG"/>
</dbReference>
<reference evidence="14 15" key="1">
    <citation type="submission" date="2023-03" db="EMBL/GenBank/DDBJ databases">
        <title>High-quality genome of Scylla paramamosain provides insights in environmental adaptation.</title>
        <authorList>
            <person name="Zhang L."/>
        </authorList>
    </citation>
    <scope>NUCLEOTIDE SEQUENCE [LARGE SCALE GENOMIC DNA]</scope>
    <source>
        <strain evidence="14">LZ_2023a</strain>
        <tissue evidence="14">Muscle</tissue>
    </source>
</reference>
<dbReference type="SUPFAM" id="SSF47323">
    <property type="entry name" value="Anticodon-binding domain of a subclass of class I aminoacyl-tRNA synthetases"/>
    <property type="match status" value="1"/>
</dbReference>
<dbReference type="InterPro" id="IPR001412">
    <property type="entry name" value="aa-tRNA-synth_I_CS"/>
</dbReference>
<dbReference type="Pfam" id="PF00750">
    <property type="entry name" value="tRNA-synt_1d"/>
    <property type="match status" value="2"/>
</dbReference>
<organism evidence="14 15">
    <name type="scientific">Scylla paramamosain</name>
    <name type="common">Mud crab</name>
    <dbReference type="NCBI Taxonomy" id="85552"/>
    <lineage>
        <taxon>Eukaryota</taxon>
        <taxon>Metazoa</taxon>
        <taxon>Ecdysozoa</taxon>
        <taxon>Arthropoda</taxon>
        <taxon>Crustacea</taxon>
        <taxon>Multicrustacea</taxon>
        <taxon>Malacostraca</taxon>
        <taxon>Eumalacostraca</taxon>
        <taxon>Eucarida</taxon>
        <taxon>Decapoda</taxon>
        <taxon>Pleocyemata</taxon>
        <taxon>Brachyura</taxon>
        <taxon>Eubrachyura</taxon>
        <taxon>Portunoidea</taxon>
        <taxon>Portunidae</taxon>
        <taxon>Portuninae</taxon>
        <taxon>Scylla</taxon>
    </lineage>
</organism>
<keyword evidence="6 12" id="KW-0648">Protein biosynthesis</keyword>
<comment type="caution">
    <text evidence="14">The sequence shown here is derived from an EMBL/GenBank/DDBJ whole genome shotgun (WGS) entry which is preliminary data.</text>
</comment>
<evidence type="ECO:0000256" key="4">
    <source>
        <dbReference type="ARBA" id="ARBA00022741"/>
    </source>
</evidence>
<dbReference type="SUPFAM" id="SSF52374">
    <property type="entry name" value="Nucleotidylyl transferase"/>
    <property type="match status" value="1"/>
</dbReference>
<dbReference type="Gene3D" id="1.10.730.10">
    <property type="entry name" value="Isoleucyl-tRNA Synthetase, Domain 1"/>
    <property type="match status" value="1"/>
</dbReference>
<keyword evidence="15" id="KW-1185">Reference proteome</keyword>
<evidence type="ECO:0000256" key="1">
    <source>
        <dbReference type="ARBA" id="ARBA00005594"/>
    </source>
</evidence>
<dbReference type="Proteomes" id="UP001487740">
    <property type="component" value="Unassembled WGS sequence"/>
</dbReference>
<evidence type="ECO:0000256" key="8">
    <source>
        <dbReference type="ARBA" id="ARBA00033033"/>
    </source>
</evidence>
<dbReference type="SMART" id="SM00836">
    <property type="entry name" value="DALR_1"/>
    <property type="match status" value="1"/>
</dbReference>
<evidence type="ECO:0000313" key="15">
    <source>
        <dbReference type="Proteomes" id="UP001487740"/>
    </source>
</evidence>
<dbReference type="Pfam" id="PF05746">
    <property type="entry name" value="DALR_1"/>
    <property type="match status" value="1"/>
</dbReference>
<dbReference type="GO" id="GO:0006420">
    <property type="term" value="P:arginyl-tRNA aminoacylation"/>
    <property type="evidence" value="ECO:0007669"/>
    <property type="project" value="InterPro"/>
</dbReference>
<dbReference type="PROSITE" id="PS00178">
    <property type="entry name" value="AA_TRNA_LIGASE_I"/>
    <property type="match status" value="1"/>
</dbReference>
<sequence>MAHKIRSLISNKVVQALESLPSRGKEVKASAVLPYIQVDPQTSQPPEFRVSLRDLYQRSIISSDGHKGLVKVGSSLTRADIRLNFKVNSSQLVSDVVKAVTERPINFWRKSGLVSLLPPQRVVVEYSSPNIAKPFHVGHLRSTIIGSFVANVNQAVGHEVIRINFLGDWGTQFGLLKYGYDHQNLTASDLEEDAIAKLHRAYVWANQRAAEDPTVAQTARETFTRMEEGHPGELSAWETFRTMSIRDLKRVYARLNVTFDEYHGESMYPKNACRRVLKDMEHSGLIRTAGDGRKVYQYGFTRMYYVVENGQSDHFSALFSILAALGHPWADCLTHIKFGRVRGMSSRKGTAVGLEDLLDGARQLMGHRQDLAKTTKREARLSSDTAEELAVSSVIVGDLKQRRQRDYEFSWDKALQATGDTGVEATVHPLSPGDTAALVEPTALALVKEIARFDEVLVETYHELEACVLLAYLFRLCSVTNAAFKQLQIKGAQQEVAEARLALFLAARHTLAAGMTILGLRPMQHM</sequence>
<feature type="domain" description="DALR anticodon binding" evidence="13">
    <location>
        <begin position="415"/>
        <end position="526"/>
    </location>
</feature>
<dbReference type="GO" id="GO:0005739">
    <property type="term" value="C:mitochondrion"/>
    <property type="evidence" value="ECO:0007669"/>
    <property type="project" value="TreeGrafter"/>
</dbReference>
<dbReference type="GO" id="GO:0005524">
    <property type="term" value="F:ATP binding"/>
    <property type="evidence" value="ECO:0007669"/>
    <property type="project" value="UniProtKB-KW"/>
</dbReference>
<gene>
    <name evidence="14" type="ORF">O3P69_009329</name>
</gene>
<dbReference type="EC" id="6.1.1.19" evidence="2"/>
<evidence type="ECO:0000256" key="7">
    <source>
        <dbReference type="ARBA" id="ARBA00023146"/>
    </source>
</evidence>
<proteinExistence type="inferred from homology"/>
<evidence type="ECO:0000256" key="12">
    <source>
        <dbReference type="RuleBase" id="RU363038"/>
    </source>
</evidence>
<dbReference type="InterPro" id="IPR009080">
    <property type="entry name" value="tRNAsynth_Ia_anticodon-bd"/>
</dbReference>
<dbReference type="AlphaFoldDB" id="A0AAW0TAP9"/>
<evidence type="ECO:0000256" key="6">
    <source>
        <dbReference type="ARBA" id="ARBA00022917"/>
    </source>
</evidence>
<comment type="catalytic activity">
    <reaction evidence="10">
        <text>tRNA(Arg) + L-arginine + ATP = L-arginyl-tRNA(Arg) + AMP + diphosphate</text>
        <dbReference type="Rhea" id="RHEA:20301"/>
        <dbReference type="Rhea" id="RHEA-COMP:9658"/>
        <dbReference type="Rhea" id="RHEA-COMP:9673"/>
        <dbReference type="ChEBI" id="CHEBI:30616"/>
        <dbReference type="ChEBI" id="CHEBI:32682"/>
        <dbReference type="ChEBI" id="CHEBI:33019"/>
        <dbReference type="ChEBI" id="CHEBI:78442"/>
        <dbReference type="ChEBI" id="CHEBI:78513"/>
        <dbReference type="ChEBI" id="CHEBI:456215"/>
        <dbReference type="EC" id="6.1.1.19"/>
    </reaction>
</comment>
<evidence type="ECO:0000256" key="9">
    <source>
        <dbReference type="ARBA" id="ARBA00039495"/>
    </source>
</evidence>
<dbReference type="GO" id="GO:0004814">
    <property type="term" value="F:arginine-tRNA ligase activity"/>
    <property type="evidence" value="ECO:0007669"/>
    <property type="project" value="UniProtKB-EC"/>
</dbReference>
<evidence type="ECO:0000313" key="14">
    <source>
        <dbReference type="EMBL" id="KAK8384446.1"/>
    </source>
</evidence>
<dbReference type="GO" id="GO:0032543">
    <property type="term" value="P:mitochondrial translation"/>
    <property type="evidence" value="ECO:0007669"/>
    <property type="project" value="TreeGrafter"/>
</dbReference>
<accession>A0AAW0TAP9</accession>
<evidence type="ECO:0000256" key="3">
    <source>
        <dbReference type="ARBA" id="ARBA00022598"/>
    </source>
</evidence>
<keyword evidence="3 12" id="KW-0436">Ligase</keyword>
<comment type="function">
    <text evidence="11">Catalyzes the attachment of arginine to tRNA(Arg) in a two-step reaction: arginine is first activated by ATP to form Arg-AMP and then transferred to the acceptor end of tRNA(Arg).</text>
</comment>